<dbReference type="Gene3D" id="3.40.50.1580">
    <property type="entry name" value="Nucleoside phosphorylase domain"/>
    <property type="match status" value="1"/>
</dbReference>
<evidence type="ECO:0000259" key="4">
    <source>
        <dbReference type="Pfam" id="PF24883"/>
    </source>
</evidence>
<evidence type="ECO:0008006" key="7">
    <source>
        <dbReference type="Google" id="ProtNLM"/>
    </source>
</evidence>
<dbReference type="PANTHER" id="PTHR46082:SF11">
    <property type="entry name" value="AAA+ ATPASE DOMAIN-CONTAINING PROTEIN-RELATED"/>
    <property type="match status" value="1"/>
</dbReference>
<keyword evidence="6" id="KW-1185">Reference proteome</keyword>
<dbReference type="SUPFAM" id="SSF53167">
    <property type="entry name" value="Purine and uridine phosphorylases"/>
    <property type="match status" value="1"/>
</dbReference>
<comment type="caution">
    <text evidence="5">The sequence shown here is derived from an EMBL/GenBank/DDBJ whole genome shotgun (WGS) entry which is preliminary data.</text>
</comment>
<evidence type="ECO:0000313" key="5">
    <source>
        <dbReference type="EMBL" id="KAK6005809.1"/>
    </source>
</evidence>
<dbReference type="InterPro" id="IPR027417">
    <property type="entry name" value="P-loop_NTPase"/>
</dbReference>
<evidence type="ECO:0000256" key="1">
    <source>
        <dbReference type="ARBA" id="ARBA00022737"/>
    </source>
</evidence>
<dbReference type="InterPro" id="IPR035994">
    <property type="entry name" value="Nucleoside_phosphorylase_sf"/>
</dbReference>
<proteinExistence type="predicted"/>
<dbReference type="PANTHER" id="PTHR46082">
    <property type="entry name" value="ATP/GTP-BINDING PROTEIN-RELATED"/>
    <property type="match status" value="1"/>
</dbReference>
<dbReference type="Pfam" id="PF24883">
    <property type="entry name" value="NPHP3_N"/>
    <property type="match status" value="1"/>
</dbReference>
<protein>
    <recommendedName>
        <fullName evidence="7">NACHT domain-containing protein</fullName>
    </recommendedName>
</protein>
<feature type="coiled-coil region" evidence="2">
    <location>
        <begin position="321"/>
        <end position="348"/>
    </location>
</feature>
<dbReference type="EMBL" id="JASGXD010000005">
    <property type="protein sequence ID" value="KAK6005809.1"/>
    <property type="molecule type" value="Genomic_DNA"/>
</dbReference>
<gene>
    <name evidence="5" type="ORF">QM012_007451</name>
</gene>
<feature type="domain" description="Nucleoside phosphorylase" evidence="3">
    <location>
        <begin position="13"/>
        <end position="290"/>
    </location>
</feature>
<accession>A0ABR0TMZ6</accession>
<dbReference type="Proteomes" id="UP001341245">
    <property type="component" value="Unassembled WGS sequence"/>
</dbReference>
<sequence length="614" mass="68912">MSDLEPRRLQYTVGWVCALPTEVAAAQAMLDETYSNLPSTSIHSSNVYVFGRVCNHKVVIAILPSGSYGTTSAATTAKEMLLDFPGIRFSLLVGIGGGIPSEENDIRLGDVVVSKPQGTIGGVLQFDLGKETNAGFERTGSLDRPPTVLLKAIALLEAKHALHGSVDVPRYISETYEKFPGYKARHPGLEQDRLFEAAYDHAHVQALTCQRCDLDRLVDRDCRDTRDPVIHYGLIGSGNQVIKNSHTRDLLGEQNILCVEMEAAGLMNDFPCLVIRGICDYSDSHKNKRWQPYAAIAAAAYAKELLSTIPVLEVEAIPAALELLQNSVKEIKENIEEIAERNEESRQEIHHDRIRSWLSPADPWINYNRALGTRHSGSGAWFLQSQQYLQWKSSIRASLWLHGLAGCGKTVLTSSIIKDLEPEIGSESLASSTPILLYFFFDFRDVKKQSLEDMALSLVCQLHRQDTNLQEHLSVLLKACDHGYRRPSTEQLLKVFLNVLEVTDRKFYLIIDALDESDVPRQDLLDWIKSIAELTALKVHLLVTSRKESDITSVLGRTKLMGQIVAVQTDIIDQDIRSYIDHRLRTSSEFKRWKERDDIQQKIRESLMSISDGM</sequence>
<dbReference type="InterPro" id="IPR053137">
    <property type="entry name" value="NLR-like"/>
</dbReference>
<evidence type="ECO:0000259" key="3">
    <source>
        <dbReference type="Pfam" id="PF01048"/>
    </source>
</evidence>
<dbReference type="Gene3D" id="3.40.50.300">
    <property type="entry name" value="P-loop containing nucleotide triphosphate hydrolases"/>
    <property type="match status" value="1"/>
</dbReference>
<reference evidence="5 6" key="1">
    <citation type="submission" date="2023-11" db="EMBL/GenBank/DDBJ databases">
        <title>Draft genome sequence and annotation of the polyextremotolerant black yeast-like fungus Aureobasidium pullulans NRRL 62042.</title>
        <authorList>
            <person name="Dielentheis-Frenken M.R.E."/>
            <person name="Wibberg D."/>
            <person name="Blank L.M."/>
            <person name="Tiso T."/>
        </authorList>
    </citation>
    <scope>NUCLEOTIDE SEQUENCE [LARGE SCALE GENOMIC DNA]</scope>
    <source>
        <strain evidence="5 6">NRRL 62042</strain>
    </source>
</reference>
<keyword evidence="1" id="KW-0677">Repeat</keyword>
<evidence type="ECO:0000256" key="2">
    <source>
        <dbReference type="SAM" id="Coils"/>
    </source>
</evidence>
<keyword evidence="2" id="KW-0175">Coiled coil</keyword>
<feature type="domain" description="Nephrocystin 3-like N-terminal" evidence="4">
    <location>
        <begin position="377"/>
        <end position="546"/>
    </location>
</feature>
<dbReference type="Pfam" id="PF01048">
    <property type="entry name" value="PNP_UDP_1"/>
    <property type="match status" value="1"/>
</dbReference>
<name>A0ABR0TMZ6_AURPU</name>
<dbReference type="InterPro" id="IPR056884">
    <property type="entry name" value="NPHP3-like_N"/>
</dbReference>
<evidence type="ECO:0000313" key="6">
    <source>
        <dbReference type="Proteomes" id="UP001341245"/>
    </source>
</evidence>
<organism evidence="5 6">
    <name type="scientific">Aureobasidium pullulans</name>
    <name type="common">Black yeast</name>
    <name type="synonym">Pullularia pullulans</name>
    <dbReference type="NCBI Taxonomy" id="5580"/>
    <lineage>
        <taxon>Eukaryota</taxon>
        <taxon>Fungi</taxon>
        <taxon>Dikarya</taxon>
        <taxon>Ascomycota</taxon>
        <taxon>Pezizomycotina</taxon>
        <taxon>Dothideomycetes</taxon>
        <taxon>Dothideomycetidae</taxon>
        <taxon>Dothideales</taxon>
        <taxon>Saccotheciaceae</taxon>
        <taxon>Aureobasidium</taxon>
    </lineage>
</organism>
<dbReference type="SUPFAM" id="SSF52540">
    <property type="entry name" value="P-loop containing nucleoside triphosphate hydrolases"/>
    <property type="match status" value="1"/>
</dbReference>
<dbReference type="InterPro" id="IPR000845">
    <property type="entry name" value="Nucleoside_phosphorylase_d"/>
</dbReference>